<feature type="region of interest" description="Disordered" evidence="2">
    <location>
        <begin position="50"/>
        <end position="78"/>
    </location>
</feature>
<feature type="compositionally biased region" description="Basic and acidic residues" evidence="2">
    <location>
        <begin position="54"/>
        <end position="70"/>
    </location>
</feature>
<dbReference type="Gene3D" id="1.10.443.10">
    <property type="entry name" value="Intergrase catalytic core"/>
    <property type="match status" value="1"/>
</dbReference>
<proteinExistence type="predicted"/>
<dbReference type="InterPro" id="IPR011010">
    <property type="entry name" value="DNA_brk_join_enz"/>
</dbReference>
<sequence>MSGAAPITDKIASLRQRRRADGGWRVWWEPNASARKLGFQPVELNGDRPTWSAREAKRLNDDVDRRRRGDTAPARGSGGRTIDALIADYRHSVAFKELSDATRRSYAINLAVIETKWGPSNVVDFSKPILRTWYETVYSASGPAQALALIRMFSILMSHAEVRGWRAENTNPCFKLKMKAVRKRHRTATWAEFDALVQAAQSLGYHAVACGIVLATLQAQRQTDVINAKVAHFREVEVAGIDAPVMIWELIRSKRENYGVMPIHPEAQPYLRMQLPVEGEDRTYLLIDEATGQPYSGDLFRKRWAAIRALASKSVPGLASLQFRDLRRIFGVWSRAGGSTKEDVGDVLGNSAALDPQLGEIYMPPSFHTAARAVASIQRPAETKRKKHDPIQPRTRTGTNRRKCS</sequence>
<protein>
    <recommendedName>
        <fullName evidence="5">Core-binding (CB) domain-containing protein</fullName>
    </recommendedName>
</protein>
<name>A0ABW1Z2X0_9RHOB</name>
<dbReference type="Proteomes" id="UP001596403">
    <property type="component" value="Unassembled WGS sequence"/>
</dbReference>
<evidence type="ECO:0008006" key="5">
    <source>
        <dbReference type="Google" id="ProtNLM"/>
    </source>
</evidence>
<organism evidence="3 4">
    <name type="scientific">Sulfitobacter profundi</name>
    <dbReference type="NCBI Taxonomy" id="2679961"/>
    <lineage>
        <taxon>Bacteria</taxon>
        <taxon>Pseudomonadati</taxon>
        <taxon>Pseudomonadota</taxon>
        <taxon>Alphaproteobacteria</taxon>
        <taxon>Rhodobacterales</taxon>
        <taxon>Roseobacteraceae</taxon>
        <taxon>Sulfitobacter</taxon>
    </lineage>
</organism>
<accession>A0ABW1Z2X0</accession>
<dbReference type="SUPFAM" id="SSF56349">
    <property type="entry name" value="DNA breaking-rejoining enzymes"/>
    <property type="match status" value="1"/>
</dbReference>
<evidence type="ECO:0000313" key="3">
    <source>
        <dbReference type="EMBL" id="MFC6643245.1"/>
    </source>
</evidence>
<gene>
    <name evidence="3" type="ORF">ACFQAU_17690</name>
</gene>
<dbReference type="RefSeq" id="WP_386283720.1">
    <property type="nucleotide sequence ID" value="NZ_JBHSWA010000001.1"/>
</dbReference>
<feature type="region of interest" description="Disordered" evidence="2">
    <location>
        <begin position="376"/>
        <end position="405"/>
    </location>
</feature>
<comment type="caution">
    <text evidence="3">The sequence shown here is derived from an EMBL/GenBank/DDBJ whole genome shotgun (WGS) entry which is preliminary data.</text>
</comment>
<evidence type="ECO:0000256" key="2">
    <source>
        <dbReference type="SAM" id="MobiDB-lite"/>
    </source>
</evidence>
<keyword evidence="4" id="KW-1185">Reference proteome</keyword>
<reference evidence="4" key="1">
    <citation type="journal article" date="2019" name="Int. J. Syst. Evol. Microbiol.">
        <title>The Global Catalogue of Microorganisms (GCM) 10K type strain sequencing project: providing services to taxonomists for standard genome sequencing and annotation.</title>
        <authorList>
            <consortium name="The Broad Institute Genomics Platform"/>
            <consortium name="The Broad Institute Genome Sequencing Center for Infectious Disease"/>
            <person name="Wu L."/>
            <person name="Ma J."/>
        </authorList>
    </citation>
    <scope>NUCLEOTIDE SEQUENCE [LARGE SCALE GENOMIC DNA]</scope>
    <source>
        <strain evidence="4">NBRC 111368</strain>
    </source>
</reference>
<keyword evidence="1" id="KW-0233">DNA recombination</keyword>
<dbReference type="InterPro" id="IPR013762">
    <property type="entry name" value="Integrase-like_cat_sf"/>
</dbReference>
<evidence type="ECO:0000256" key="1">
    <source>
        <dbReference type="ARBA" id="ARBA00023172"/>
    </source>
</evidence>
<evidence type="ECO:0000313" key="4">
    <source>
        <dbReference type="Proteomes" id="UP001596403"/>
    </source>
</evidence>
<dbReference type="EMBL" id="JBHSWA010000001">
    <property type="protein sequence ID" value="MFC6643245.1"/>
    <property type="molecule type" value="Genomic_DNA"/>
</dbReference>